<protein>
    <submittedName>
        <fullName evidence="2">Uncharacterized protein</fullName>
    </submittedName>
</protein>
<proteinExistence type="predicted"/>
<dbReference type="EMBL" id="GG680063">
    <property type="protein sequence ID" value="EER07040.1"/>
    <property type="molecule type" value="Genomic_DNA"/>
</dbReference>
<feature type="compositionally biased region" description="Polar residues" evidence="1">
    <location>
        <begin position="19"/>
        <end position="35"/>
    </location>
</feature>
<feature type="non-terminal residue" evidence="2">
    <location>
        <position position="1"/>
    </location>
</feature>
<evidence type="ECO:0000313" key="2">
    <source>
        <dbReference type="EMBL" id="EER07040.1"/>
    </source>
</evidence>
<keyword evidence="3" id="KW-1185">Reference proteome</keyword>
<evidence type="ECO:0000256" key="1">
    <source>
        <dbReference type="SAM" id="MobiDB-lite"/>
    </source>
</evidence>
<dbReference type="Proteomes" id="UP000007800">
    <property type="component" value="Unassembled WGS sequence"/>
</dbReference>
<feature type="region of interest" description="Disordered" evidence="1">
    <location>
        <begin position="15"/>
        <end position="35"/>
    </location>
</feature>
<evidence type="ECO:0000313" key="3">
    <source>
        <dbReference type="Proteomes" id="UP000007800"/>
    </source>
</evidence>
<dbReference type="RefSeq" id="XP_002775224.1">
    <property type="nucleotide sequence ID" value="XM_002775178.1"/>
</dbReference>
<dbReference type="AlphaFoldDB" id="C5L884"/>
<organism evidence="3">
    <name type="scientific">Perkinsus marinus (strain ATCC 50983 / TXsc)</name>
    <dbReference type="NCBI Taxonomy" id="423536"/>
    <lineage>
        <taxon>Eukaryota</taxon>
        <taxon>Sar</taxon>
        <taxon>Alveolata</taxon>
        <taxon>Perkinsozoa</taxon>
        <taxon>Perkinsea</taxon>
        <taxon>Perkinsida</taxon>
        <taxon>Perkinsidae</taxon>
        <taxon>Perkinsus</taxon>
    </lineage>
</organism>
<feature type="non-terminal residue" evidence="2">
    <location>
        <position position="54"/>
    </location>
</feature>
<accession>C5L884</accession>
<gene>
    <name evidence="2" type="ORF">Pmar_PMAR015452</name>
</gene>
<sequence>EVEVLWAFWESRAGHHRNAASSSLQSPASTDSPTTQFVKTDAYLATEIFTTVPD</sequence>
<dbReference type="InParanoid" id="C5L884"/>
<reference evidence="2 3" key="1">
    <citation type="submission" date="2008-07" db="EMBL/GenBank/DDBJ databases">
        <authorList>
            <person name="El-Sayed N."/>
            <person name="Caler E."/>
            <person name="Inman J."/>
            <person name="Amedeo P."/>
            <person name="Hass B."/>
            <person name="Wortman J."/>
        </authorList>
    </citation>
    <scope>NUCLEOTIDE SEQUENCE [LARGE SCALE GENOMIC DNA]</scope>
    <source>
        <strain evidence="3">ATCC 50983 / TXsc</strain>
    </source>
</reference>
<dbReference type="GeneID" id="9059423"/>
<name>C5L884_PERM5</name>